<dbReference type="RefSeq" id="XP_001460925.1">
    <property type="nucleotide sequence ID" value="XM_001460888.1"/>
</dbReference>
<evidence type="ECO:0000256" key="1">
    <source>
        <dbReference type="ARBA" id="ARBA00022679"/>
    </source>
</evidence>
<evidence type="ECO:0000313" key="3">
    <source>
        <dbReference type="Proteomes" id="UP000000600"/>
    </source>
</evidence>
<keyword evidence="3" id="KW-1185">Reference proteome</keyword>
<protein>
    <submittedName>
        <fullName evidence="2">Uncharacterized protein</fullName>
    </submittedName>
</protein>
<evidence type="ECO:0000313" key="2">
    <source>
        <dbReference type="EMBL" id="CAK93528.1"/>
    </source>
</evidence>
<dbReference type="PANTHER" id="PTHR11807">
    <property type="entry name" value="ATPASES OF THE PP SUPERFAMILY-RELATED"/>
    <property type="match status" value="1"/>
</dbReference>
<dbReference type="InParanoid" id="A0EE11"/>
<dbReference type="Proteomes" id="UP000000600">
    <property type="component" value="Unassembled WGS sequence"/>
</dbReference>
<dbReference type="GeneID" id="5046710"/>
<dbReference type="STRING" id="5888.A0EE11"/>
<dbReference type="HOGENOM" id="CLU_2836744_0_0_1"/>
<name>A0EE11_PARTE</name>
<dbReference type="AlphaFoldDB" id="A0EE11"/>
<dbReference type="KEGG" id="ptm:GSPATT00025872001"/>
<dbReference type="GO" id="GO:0016740">
    <property type="term" value="F:transferase activity"/>
    <property type="evidence" value="ECO:0007669"/>
    <property type="project" value="UniProtKB-KW"/>
</dbReference>
<keyword evidence="1" id="KW-0808">Transferase</keyword>
<proteinExistence type="predicted"/>
<dbReference type="OrthoDB" id="1926608at2759"/>
<accession>A0EE11</accession>
<gene>
    <name evidence="2" type="ORF">GSPATT00025872001</name>
</gene>
<dbReference type="EMBL" id="CT868672">
    <property type="protein sequence ID" value="CAK93528.1"/>
    <property type="molecule type" value="Genomic_DNA"/>
</dbReference>
<reference evidence="2 3" key="1">
    <citation type="journal article" date="2006" name="Nature">
        <title>Global trends of whole-genome duplications revealed by the ciliate Paramecium tetraurelia.</title>
        <authorList>
            <consortium name="Genoscope"/>
            <person name="Aury J.-M."/>
            <person name="Jaillon O."/>
            <person name="Duret L."/>
            <person name="Noel B."/>
            <person name="Jubin C."/>
            <person name="Porcel B.M."/>
            <person name="Segurens B."/>
            <person name="Daubin V."/>
            <person name="Anthouard V."/>
            <person name="Aiach N."/>
            <person name="Arnaiz O."/>
            <person name="Billaut A."/>
            <person name="Beisson J."/>
            <person name="Blanc I."/>
            <person name="Bouhouche K."/>
            <person name="Camara F."/>
            <person name="Duharcourt S."/>
            <person name="Guigo R."/>
            <person name="Gogendeau D."/>
            <person name="Katinka M."/>
            <person name="Keller A.-M."/>
            <person name="Kissmehl R."/>
            <person name="Klotz C."/>
            <person name="Koll F."/>
            <person name="Le Moue A."/>
            <person name="Lepere C."/>
            <person name="Malinsky S."/>
            <person name="Nowacki M."/>
            <person name="Nowak J.K."/>
            <person name="Plattner H."/>
            <person name="Poulain J."/>
            <person name="Ruiz F."/>
            <person name="Serrano V."/>
            <person name="Zagulski M."/>
            <person name="Dessen P."/>
            <person name="Betermier M."/>
            <person name="Weissenbach J."/>
            <person name="Scarpelli C."/>
            <person name="Schachter V."/>
            <person name="Sperling L."/>
            <person name="Meyer E."/>
            <person name="Cohen J."/>
            <person name="Wincker P."/>
        </authorList>
    </citation>
    <scope>NUCLEOTIDE SEQUENCE [LARGE SCALE GENOMIC DNA]</scope>
    <source>
        <strain evidence="2 3">Stock d4-2</strain>
    </source>
</reference>
<organism evidence="2 3">
    <name type="scientific">Paramecium tetraurelia</name>
    <dbReference type="NCBI Taxonomy" id="5888"/>
    <lineage>
        <taxon>Eukaryota</taxon>
        <taxon>Sar</taxon>
        <taxon>Alveolata</taxon>
        <taxon>Ciliophora</taxon>
        <taxon>Intramacronucleata</taxon>
        <taxon>Oligohymenophorea</taxon>
        <taxon>Peniculida</taxon>
        <taxon>Parameciidae</taxon>
        <taxon>Paramecium</taxon>
    </lineage>
</organism>
<dbReference type="PANTHER" id="PTHR11807:SF12">
    <property type="entry name" value="CYTOPLASMIC TRNA 2-THIOLATION PROTEIN 1"/>
    <property type="match status" value="1"/>
</dbReference>
<sequence length="66" mass="7644">MVKYCQSCNVQKAFMVRPKTGNLICQNCFFQAFEEEIHHTIISTQILPLLHPEAKILQSQFMLSLC</sequence>